<dbReference type="EMBL" id="CP144058">
    <property type="protein sequence ID" value="WWD20054.1"/>
    <property type="molecule type" value="Genomic_DNA"/>
</dbReference>
<sequence>MWNKRTTGASSGLELIFPFFCSMMKIRGIVIVVEGTNQSISIIQQVFEETQSIGRLCQSNREISVVERLL</sequence>
<reference evidence="1" key="1">
    <citation type="submission" date="2017-08" db="EMBL/GenBank/DDBJ databases">
        <authorList>
            <person name="Cuomo C."/>
            <person name="Billmyre B."/>
            <person name="Heitman J."/>
        </authorList>
    </citation>
    <scope>NUCLEOTIDE SEQUENCE</scope>
    <source>
        <strain evidence="1">CBS 12478</strain>
    </source>
</reference>
<dbReference type="AlphaFoldDB" id="A0AAJ8LMZ3"/>
<dbReference type="Proteomes" id="UP000322225">
    <property type="component" value="Chromosome 8"/>
</dbReference>
<protein>
    <submittedName>
        <fullName evidence="1">Uncharacterized protein</fullName>
    </submittedName>
</protein>
<dbReference type="RefSeq" id="XP_065823588.1">
    <property type="nucleotide sequence ID" value="XM_065967516.1"/>
</dbReference>
<dbReference type="KEGG" id="ksn:90829984"/>
<proteinExistence type="predicted"/>
<evidence type="ECO:0000313" key="1">
    <source>
        <dbReference type="EMBL" id="WWD20054.1"/>
    </source>
</evidence>
<organism evidence="1 2">
    <name type="scientific">Kwoniella shandongensis</name>
    <dbReference type="NCBI Taxonomy" id="1734106"/>
    <lineage>
        <taxon>Eukaryota</taxon>
        <taxon>Fungi</taxon>
        <taxon>Dikarya</taxon>
        <taxon>Basidiomycota</taxon>
        <taxon>Agaricomycotina</taxon>
        <taxon>Tremellomycetes</taxon>
        <taxon>Tremellales</taxon>
        <taxon>Cryptococcaceae</taxon>
        <taxon>Kwoniella</taxon>
    </lineage>
</organism>
<evidence type="ECO:0000313" key="2">
    <source>
        <dbReference type="Proteomes" id="UP000322225"/>
    </source>
</evidence>
<dbReference type="GeneID" id="90829984"/>
<gene>
    <name evidence="1" type="ORF">CI109_104527</name>
</gene>
<name>A0AAJ8LMZ3_9TREE</name>
<accession>A0AAJ8LMZ3</accession>
<keyword evidence="2" id="KW-1185">Reference proteome</keyword>
<reference evidence="1" key="2">
    <citation type="submission" date="2024-01" db="EMBL/GenBank/DDBJ databases">
        <title>Comparative genomics of Cryptococcus and Kwoniella reveals pathogenesis evolution and contrasting modes of karyotype evolution via chromosome fusion or intercentromeric recombination.</title>
        <authorList>
            <person name="Coelho M.A."/>
            <person name="David-Palma M."/>
            <person name="Shea T."/>
            <person name="Bowers K."/>
            <person name="McGinley-Smith S."/>
            <person name="Mohammad A.W."/>
            <person name="Gnirke A."/>
            <person name="Yurkov A.M."/>
            <person name="Nowrousian M."/>
            <person name="Sun S."/>
            <person name="Cuomo C.A."/>
            <person name="Heitman J."/>
        </authorList>
    </citation>
    <scope>NUCLEOTIDE SEQUENCE</scope>
    <source>
        <strain evidence="1">CBS 12478</strain>
    </source>
</reference>